<evidence type="ECO:0000313" key="3">
    <source>
        <dbReference type="Proteomes" id="UP001560573"/>
    </source>
</evidence>
<evidence type="ECO:0000256" key="1">
    <source>
        <dbReference type="SAM" id="Phobius"/>
    </source>
</evidence>
<name>A0ABV3ZP90_9BACT</name>
<sequence>MVVKGSYFTRSRTVLWGRRGGTHALLSLGASQPYSIACGDKKGIVSRKGRKGAEAQRAASHFSQRTQRGGDAADYSYDAILSKVCNDATISTPPCRCSAASPQYCGDCVKPFFAPLRETYLLFMTNMITLLVIFAFMGNASNKRVVTIHWKNRKDLSFEVFSNLKNLCLSYPEYNYNTLNNYLSKAKTHYENDDVRIERKDIIVRPKQMEKETANIAGRIVPVVRRFAMKDANEHSDDLAYWLAQPAAKRVAAVTFIISQSLGKDDRMNKKIVNKQKIKG</sequence>
<dbReference type="RefSeq" id="WP_369332437.1">
    <property type="nucleotide sequence ID" value="NZ_JAULBC010000012.1"/>
</dbReference>
<protein>
    <submittedName>
        <fullName evidence="2">Uncharacterized protein</fullName>
    </submittedName>
</protein>
<keyword evidence="3" id="KW-1185">Reference proteome</keyword>
<accession>A0ABV3ZP90</accession>
<keyword evidence="1" id="KW-0472">Membrane</keyword>
<organism evidence="2 3">
    <name type="scientific">Danxiaibacter flavus</name>
    <dbReference type="NCBI Taxonomy" id="3049108"/>
    <lineage>
        <taxon>Bacteria</taxon>
        <taxon>Pseudomonadati</taxon>
        <taxon>Bacteroidota</taxon>
        <taxon>Chitinophagia</taxon>
        <taxon>Chitinophagales</taxon>
        <taxon>Chitinophagaceae</taxon>
        <taxon>Danxiaibacter</taxon>
    </lineage>
</organism>
<dbReference type="Proteomes" id="UP001560573">
    <property type="component" value="Unassembled WGS sequence"/>
</dbReference>
<comment type="caution">
    <text evidence="2">The sequence shown here is derived from an EMBL/GenBank/DDBJ whole genome shotgun (WGS) entry which is preliminary data.</text>
</comment>
<proteinExistence type="predicted"/>
<feature type="transmembrane region" description="Helical" evidence="1">
    <location>
        <begin position="120"/>
        <end position="138"/>
    </location>
</feature>
<evidence type="ECO:0000313" key="2">
    <source>
        <dbReference type="EMBL" id="MEX6691021.1"/>
    </source>
</evidence>
<gene>
    <name evidence="2" type="ORF">QTN47_26165</name>
</gene>
<reference evidence="2 3" key="1">
    <citation type="submission" date="2023-07" db="EMBL/GenBank/DDBJ databases">
        <authorList>
            <person name="Lian W.-H."/>
        </authorList>
    </citation>
    <scope>NUCLEOTIDE SEQUENCE [LARGE SCALE GENOMIC DNA]</scope>
    <source>
        <strain evidence="2 3">SYSU DXS3180</strain>
    </source>
</reference>
<keyword evidence="1" id="KW-1133">Transmembrane helix</keyword>
<keyword evidence="1" id="KW-0812">Transmembrane</keyword>
<dbReference type="EMBL" id="JAULBC010000012">
    <property type="protein sequence ID" value="MEX6691021.1"/>
    <property type="molecule type" value="Genomic_DNA"/>
</dbReference>